<proteinExistence type="predicted"/>
<dbReference type="OrthoDB" id="6785406at2759"/>
<organism evidence="1 2">
    <name type="scientific">Callosobruchus maculatus</name>
    <name type="common">Southern cowpea weevil</name>
    <name type="synonym">Pulse bruchid</name>
    <dbReference type="NCBI Taxonomy" id="64391"/>
    <lineage>
        <taxon>Eukaryota</taxon>
        <taxon>Metazoa</taxon>
        <taxon>Ecdysozoa</taxon>
        <taxon>Arthropoda</taxon>
        <taxon>Hexapoda</taxon>
        <taxon>Insecta</taxon>
        <taxon>Pterygota</taxon>
        <taxon>Neoptera</taxon>
        <taxon>Endopterygota</taxon>
        <taxon>Coleoptera</taxon>
        <taxon>Polyphaga</taxon>
        <taxon>Cucujiformia</taxon>
        <taxon>Chrysomeloidea</taxon>
        <taxon>Chrysomelidae</taxon>
        <taxon>Bruchinae</taxon>
        <taxon>Bruchini</taxon>
        <taxon>Callosobruchus</taxon>
    </lineage>
</organism>
<dbReference type="EMBL" id="CAACVG010007396">
    <property type="protein sequence ID" value="VEN45201.1"/>
    <property type="molecule type" value="Genomic_DNA"/>
</dbReference>
<evidence type="ECO:0000313" key="1">
    <source>
        <dbReference type="EMBL" id="VEN45201.1"/>
    </source>
</evidence>
<evidence type="ECO:0000313" key="2">
    <source>
        <dbReference type="Proteomes" id="UP000410492"/>
    </source>
</evidence>
<dbReference type="AlphaFoldDB" id="A0A653CB84"/>
<protein>
    <submittedName>
        <fullName evidence="1">Uncharacterized protein</fullName>
    </submittedName>
</protein>
<name>A0A653CB84_CALMS</name>
<dbReference type="Proteomes" id="UP000410492">
    <property type="component" value="Unassembled WGS sequence"/>
</dbReference>
<reference evidence="1 2" key="1">
    <citation type="submission" date="2019-01" db="EMBL/GenBank/DDBJ databases">
        <authorList>
            <person name="Sayadi A."/>
        </authorList>
    </citation>
    <scope>NUCLEOTIDE SEQUENCE [LARGE SCALE GENOMIC DNA]</scope>
</reference>
<keyword evidence="2" id="KW-1185">Reference proteome</keyword>
<sequence length="59" mass="6699">MEKRGRKSCQELKFTQAKLKHKLSASKGFTDSVNNVACPLCREHYSSSECIRCDSCATW</sequence>
<gene>
    <name evidence="1" type="ORF">CALMAC_LOCUS7728</name>
</gene>
<accession>A0A653CB84</accession>